<feature type="domain" description="Oxidoreductase molybdopterin-binding" evidence="2">
    <location>
        <begin position="241"/>
        <end position="372"/>
    </location>
</feature>
<feature type="transmembrane region" description="Helical" evidence="1">
    <location>
        <begin position="21"/>
        <end position="41"/>
    </location>
</feature>
<dbReference type="PANTHER" id="PTHR43032">
    <property type="entry name" value="PROTEIN-METHIONINE-SULFOXIDE REDUCTASE"/>
    <property type="match status" value="1"/>
</dbReference>
<dbReference type="PANTHER" id="PTHR43032:SF2">
    <property type="entry name" value="BLL0505 PROTEIN"/>
    <property type="match status" value="1"/>
</dbReference>
<keyword evidence="1" id="KW-0812">Transmembrane</keyword>
<dbReference type="EMBL" id="JAPKFM010000031">
    <property type="protein sequence ID" value="MCX2966736.1"/>
    <property type="molecule type" value="Genomic_DNA"/>
</dbReference>
<proteinExistence type="predicted"/>
<feature type="transmembrane region" description="Helical" evidence="1">
    <location>
        <begin position="138"/>
        <end position="162"/>
    </location>
</feature>
<dbReference type="InterPro" id="IPR000572">
    <property type="entry name" value="OxRdtase_Mopterin-bd_dom"/>
</dbReference>
<dbReference type="CDD" id="cd00321">
    <property type="entry name" value="SO_family_Moco"/>
    <property type="match status" value="1"/>
</dbReference>
<gene>
    <name evidence="3" type="ORF">OSB52_21905</name>
</gene>
<keyword evidence="4" id="KW-1185">Reference proteome</keyword>
<evidence type="ECO:0000313" key="3">
    <source>
        <dbReference type="EMBL" id="MCX2966736.1"/>
    </source>
</evidence>
<dbReference type="SUPFAM" id="SSF56524">
    <property type="entry name" value="Oxidoreductase molybdopterin-binding domain"/>
    <property type="match status" value="1"/>
</dbReference>
<dbReference type="InterPro" id="IPR036374">
    <property type="entry name" value="OxRdtase_Mopterin-bd_sf"/>
</dbReference>
<dbReference type="RefSeq" id="WP_235724322.1">
    <property type="nucleotide sequence ID" value="NZ_JAPKFM010000031.1"/>
</dbReference>
<feature type="transmembrane region" description="Helical" evidence="1">
    <location>
        <begin position="61"/>
        <end position="83"/>
    </location>
</feature>
<reference evidence="3" key="1">
    <citation type="submission" date="2022-10" db="EMBL/GenBank/DDBJ databases">
        <title>WGS of marine actinomycetes from Thailand.</title>
        <authorList>
            <person name="Thawai C."/>
        </authorList>
    </citation>
    <scope>NUCLEOTIDE SEQUENCE</scope>
    <source>
        <strain evidence="3">SW21</strain>
    </source>
</reference>
<evidence type="ECO:0000259" key="2">
    <source>
        <dbReference type="Pfam" id="PF00174"/>
    </source>
</evidence>
<dbReference type="Proteomes" id="UP001143347">
    <property type="component" value="Unassembled WGS sequence"/>
</dbReference>
<dbReference type="Pfam" id="PF00174">
    <property type="entry name" value="Oxidored_molyb"/>
    <property type="match status" value="1"/>
</dbReference>
<keyword evidence="1" id="KW-1133">Transmembrane helix</keyword>
<feature type="transmembrane region" description="Helical" evidence="1">
    <location>
        <begin position="104"/>
        <end position="126"/>
    </location>
</feature>
<comment type="caution">
    <text evidence="3">The sequence shown here is derived from an EMBL/GenBank/DDBJ whole genome shotgun (WGS) entry which is preliminary data.</text>
</comment>
<protein>
    <submittedName>
        <fullName evidence="3">Molybdopterin-dependent oxidoreductase</fullName>
    </submittedName>
</protein>
<evidence type="ECO:0000256" key="1">
    <source>
        <dbReference type="SAM" id="Phobius"/>
    </source>
</evidence>
<sequence length="373" mass="39613">MTTTDDDAGIRSPRVTARIGVALGISFGICFATGLLSHGIQHPPSWFEWIARPIWLYRVTQGVHVISGCVAIPLLLAKLAVVYPKLFDRPLIGSPARALERASIAVLVAAGIFQLLTGLLNIAQWYPWAFFFPTAHYAMAYVAIGALAIHIAVKLPVIRAALDGPVDSRPVAQRRGPSGLTRRGFLNLTWVAGGLGALAFAGQTIPLLRPVAFLAPRSGDGPQGLPINRTAEAAGVITAATDTDYRLSIASGGADRELSSADLRALPQHTVDLPIACVEGWSVGATWTGVRLVDLAELVGATGARGIRVISLERGLYAVSTLPTAQSQDPLTLLALQLNGETLDIDHGYPARLIAPNLPGVMQTKWVSRIEVL</sequence>
<evidence type="ECO:0000313" key="4">
    <source>
        <dbReference type="Proteomes" id="UP001143347"/>
    </source>
</evidence>
<accession>A0A9X3DAJ2</accession>
<dbReference type="Gene3D" id="3.90.420.10">
    <property type="entry name" value="Oxidoreductase, molybdopterin-binding domain"/>
    <property type="match status" value="1"/>
</dbReference>
<feature type="transmembrane region" description="Helical" evidence="1">
    <location>
        <begin position="183"/>
        <end position="202"/>
    </location>
</feature>
<name>A0A9X3DAJ2_9ACTN</name>
<organism evidence="3 4">
    <name type="scientific">Gordonia aquimaris</name>
    <dbReference type="NCBI Taxonomy" id="2984863"/>
    <lineage>
        <taxon>Bacteria</taxon>
        <taxon>Bacillati</taxon>
        <taxon>Actinomycetota</taxon>
        <taxon>Actinomycetes</taxon>
        <taxon>Mycobacteriales</taxon>
        <taxon>Gordoniaceae</taxon>
        <taxon>Gordonia</taxon>
    </lineage>
</organism>
<dbReference type="AlphaFoldDB" id="A0A9X3DAJ2"/>
<keyword evidence="1" id="KW-0472">Membrane</keyword>